<organism evidence="1 2">
    <name type="scientific">Alistipes finegoldii</name>
    <dbReference type="NCBI Taxonomy" id="214856"/>
    <lineage>
        <taxon>Bacteria</taxon>
        <taxon>Pseudomonadati</taxon>
        <taxon>Bacteroidota</taxon>
        <taxon>Bacteroidia</taxon>
        <taxon>Bacteroidales</taxon>
        <taxon>Rikenellaceae</taxon>
        <taxon>Alistipes</taxon>
    </lineage>
</organism>
<dbReference type="EMBL" id="BQOL01000002">
    <property type="protein sequence ID" value="GKI20459.1"/>
    <property type="molecule type" value="Genomic_DNA"/>
</dbReference>
<proteinExistence type="predicted"/>
<evidence type="ECO:0000313" key="2">
    <source>
        <dbReference type="Proteomes" id="UP001055105"/>
    </source>
</evidence>
<name>A0AA37KVH0_9BACT</name>
<evidence type="ECO:0000313" key="1">
    <source>
        <dbReference type="EMBL" id="GKI20459.1"/>
    </source>
</evidence>
<comment type="caution">
    <text evidence="1">The sequence shown here is derived from an EMBL/GenBank/DDBJ whole genome shotgun (WGS) entry which is preliminary data.</text>
</comment>
<reference evidence="1" key="1">
    <citation type="submission" date="2022-01" db="EMBL/GenBank/DDBJ databases">
        <title>Novel bile acid biosynthetic pathways are enriched in the microbiome of centenarians.</title>
        <authorList>
            <person name="Sato Y."/>
            <person name="Atarashi K."/>
            <person name="Plichta R.D."/>
            <person name="Arai Y."/>
            <person name="Sasajima S."/>
            <person name="Kearney M.S."/>
            <person name="Suda W."/>
            <person name="Takeshita K."/>
            <person name="Sasaki T."/>
            <person name="Okamoto S."/>
            <person name="Skelly N.A."/>
            <person name="Okamura Y."/>
            <person name="Vlamakis H."/>
            <person name="Li Y."/>
            <person name="Tanoue T."/>
            <person name="Takei H."/>
            <person name="Nittono H."/>
            <person name="Narushima S."/>
            <person name="Irie J."/>
            <person name="Itoh H."/>
            <person name="Moriya K."/>
            <person name="Sugiura Y."/>
            <person name="Suematsu M."/>
            <person name="Moritoki N."/>
            <person name="Shibata S."/>
            <person name="Littman R.D."/>
            <person name="Fischbach A.M."/>
            <person name="Uwamino Y."/>
            <person name="Inoue T."/>
            <person name="Honda A."/>
            <person name="Hattori M."/>
            <person name="Murai T."/>
            <person name="Xavier J.R."/>
            <person name="Hirose N."/>
            <person name="Honda K."/>
        </authorList>
    </citation>
    <scope>NUCLEOTIDE SEQUENCE</scope>
    <source>
        <strain evidence="1">CE91-St16</strain>
    </source>
</reference>
<protein>
    <submittedName>
        <fullName evidence="1">Uncharacterized protein</fullName>
    </submittedName>
</protein>
<dbReference type="AlphaFoldDB" id="A0AA37KVH0"/>
<dbReference type="Proteomes" id="UP001055105">
    <property type="component" value="Unassembled WGS sequence"/>
</dbReference>
<sequence>MRDNRTDRQGKNYFMNKIFIKRKPMHCKVESVRKKWKRYGKTLQYRLIEIT</sequence>
<accession>A0AA37KVH0</accession>
<gene>
    <name evidence="1" type="ORF">CE91St16_33670</name>
</gene>